<comment type="caution">
    <text evidence="1">The sequence shown here is derived from an EMBL/GenBank/DDBJ whole genome shotgun (WGS) entry which is preliminary data.</text>
</comment>
<gene>
    <name evidence="1" type="ORF">GN277_06230</name>
</gene>
<dbReference type="SUPFAM" id="SSF51735">
    <property type="entry name" value="NAD(P)-binding Rossmann-fold domains"/>
    <property type="match status" value="1"/>
</dbReference>
<dbReference type="AlphaFoldDB" id="A0A7X3MET5"/>
<accession>A0A7X3MET5</accession>
<dbReference type="EMBL" id="WUQX01000001">
    <property type="protein sequence ID" value="MXP74990.1"/>
    <property type="molecule type" value="Genomic_DNA"/>
</dbReference>
<dbReference type="RefSeq" id="WP_159750307.1">
    <property type="nucleotide sequence ID" value="NZ_WUQX01000001.1"/>
</dbReference>
<organism evidence="1 2">
    <name type="scientific">Sporofaciens musculi</name>
    <dbReference type="NCBI Taxonomy" id="2681861"/>
    <lineage>
        <taxon>Bacteria</taxon>
        <taxon>Bacillati</taxon>
        <taxon>Bacillota</taxon>
        <taxon>Clostridia</taxon>
        <taxon>Lachnospirales</taxon>
        <taxon>Lachnospiraceae</taxon>
        <taxon>Sporofaciens</taxon>
    </lineage>
</organism>
<reference evidence="1 2" key="1">
    <citation type="submission" date="2019-12" db="EMBL/GenBank/DDBJ databases">
        <title>Sporaefaciens musculi gen. nov., sp. nov., a novel bacterium isolated from the caecum of an obese mouse.</title>
        <authorList>
            <person name="Rasmussen T.S."/>
            <person name="Streidl T."/>
            <person name="Hitch T.C.A."/>
            <person name="Wortmann E."/>
            <person name="Deptula P."/>
            <person name="Hansen M."/>
            <person name="Nielsen D.S."/>
            <person name="Clavel T."/>
            <person name="Vogensen F.K."/>
        </authorList>
    </citation>
    <scope>NUCLEOTIDE SEQUENCE [LARGE SCALE GENOMIC DNA]</scope>
    <source>
        <strain evidence="1 2">WCA-9-b2</strain>
    </source>
</reference>
<dbReference type="InterPro" id="IPR036291">
    <property type="entry name" value="NAD(P)-bd_dom_sf"/>
</dbReference>
<sequence>MYFEDNDLYNIAIYGLGALGIHLYEELREGKVSIEYGIDQNASGIKVDGLDIKTLEDRLPRVDAVVVTPIAFYEIEKKIQKKMGKEVAILFIEDVVDYCFGK</sequence>
<proteinExistence type="predicted"/>
<evidence type="ECO:0000313" key="1">
    <source>
        <dbReference type="EMBL" id="MXP74990.1"/>
    </source>
</evidence>
<evidence type="ECO:0000313" key="2">
    <source>
        <dbReference type="Proteomes" id="UP000460412"/>
    </source>
</evidence>
<dbReference type="Proteomes" id="UP000460412">
    <property type="component" value="Unassembled WGS sequence"/>
</dbReference>
<protein>
    <submittedName>
        <fullName evidence="1">Uncharacterized protein</fullName>
    </submittedName>
</protein>
<name>A0A7X3MET5_9FIRM</name>
<keyword evidence="2" id="KW-1185">Reference proteome</keyword>